<dbReference type="Proteomes" id="UP000663828">
    <property type="component" value="Unassembled WGS sequence"/>
</dbReference>
<comment type="subcellular location">
    <subcellularLocation>
        <location evidence="1">Membrane</location>
        <topology evidence="1">Multi-pass membrane protein</topology>
    </subcellularLocation>
</comment>
<dbReference type="OrthoDB" id="416585at2759"/>
<dbReference type="Gene3D" id="1.20.120.350">
    <property type="entry name" value="Voltage-gated potassium channels. Chain C"/>
    <property type="match status" value="1"/>
</dbReference>
<evidence type="ECO:0000313" key="8">
    <source>
        <dbReference type="EMBL" id="CAF1260842.1"/>
    </source>
</evidence>
<reference evidence="7" key="1">
    <citation type="submission" date="2021-02" db="EMBL/GenBank/DDBJ databases">
        <authorList>
            <person name="Nowell W R."/>
        </authorList>
    </citation>
    <scope>NUCLEOTIDE SEQUENCE</scope>
</reference>
<dbReference type="Proteomes" id="UP000663852">
    <property type="component" value="Unassembled WGS sequence"/>
</dbReference>
<dbReference type="AlphaFoldDB" id="A0A814XL89"/>
<accession>A0A814XL89</accession>
<keyword evidence="4 5" id="KW-0472">Membrane</keyword>
<dbReference type="GO" id="GO:0048240">
    <property type="term" value="P:sperm capacitation"/>
    <property type="evidence" value="ECO:0007669"/>
    <property type="project" value="TreeGrafter"/>
</dbReference>
<feature type="domain" description="Ion transport" evidence="6">
    <location>
        <begin position="60"/>
        <end position="295"/>
    </location>
</feature>
<evidence type="ECO:0000313" key="9">
    <source>
        <dbReference type="Proteomes" id="UP000663828"/>
    </source>
</evidence>
<feature type="transmembrane region" description="Helical" evidence="5">
    <location>
        <begin position="131"/>
        <end position="150"/>
    </location>
</feature>
<organism evidence="7 10">
    <name type="scientific">Adineta ricciae</name>
    <name type="common">Rotifer</name>
    <dbReference type="NCBI Taxonomy" id="249248"/>
    <lineage>
        <taxon>Eukaryota</taxon>
        <taxon>Metazoa</taxon>
        <taxon>Spiralia</taxon>
        <taxon>Gnathifera</taxon>
        <taxon>Rotifera</taxon>
        <taxon>Eurotatoria</taxon>
        <taxon>Bdelloidea</taxon>
        <taxon>Adinetida</taxon>
        <taxon>Adinetidae</taxon>
        <taxon>Adineta</taxon>
    </lineage>
</organism>
<dbReference type="Gene3D" id="1.10.287.70">
    <property type="match status" value="1"/>
</dbReference>
<feature type="transmembrane region" description="Helical" evidence="5">
    <location>
        <begin position="193"/>
        <end position="219"/>
    </location>
</feature>
<evidence type="ECO:0000256" key="3">
    <source>
        <dbReference type="ARBA" id="ARBA00022989"/>
    </source>
</evidence>
<dbReference type="GO" id="GO:0005245">
    <property type="term" value="F:voltage-gated calcium channel activity"/>
    <property type="evidence" value="ECO:0007669"/>
    <property type="project" value="TreeGrafter"/>
</dbReference>
<gene>
    <name evidence="7" type="ORF">EDS130_LOCUS26275</name>
    <name evidence="8" type="ORF">XAT740_LOCUS26769</name>
</gene>
<keyword evidence="9" id="KW-1185">Reference proteome</keyword>
<dbReference type="PANTHER" id="PTHR47131">
    <property type="entry name" value="CATION CHANNEL SPERM-ASSOCIATED PROTEIN 3"/>
    <property type="match status" value="1"/>
</dbReference>
<dbReference type="SUPFAM" id="SSF81324">
    <property type="entry name" value="Voltage-gated potassium channels"/>
    <property type="match status" value="1"/>
</dbReference>
<feature type="transmembrane region" description="Helical" evidence="5">
    <location>
        <begin position="62"/>
        <end position="82"/>
    </location>
</feature>
<evidence type="ECO:0000256" key="2">
    <source>
        <dbReference type="ARBA" id="ARBA00022692"/>
    </source>
</evidence>
<dbReference type="Pfam" id="PF00520">
    <property type="entry name" value="Ion_trans"/>
    <property type="match status" value="1"/>
</dbReference>
<evidence type="ECO:0000256" key="1">
    <source>
        <dbReference type="ARBA" id="ARBA00004141"/>
    </source>
</evidence>
<keyword evidence="3 5" id="KW-1133">Transmembrane helix</keyword>
<dbReference type="EMBL" id="CAJNOR010002192">
    <property type="protein sequence ID" value="CAF1260842.1"/>
    <property type="molecule type" value="Genomic_DNA"/>
</dbReference>
<evidence type="ECO:0000313" key="10">
    <source>
        <dbReference type="Proteomes" id="UP000663852"/>
    </source>
</evidence>
<evidence type="ECO:0000256" key="4">
    <source>
        <dbReference type="ARBA" id="ARBA00023136"/>
    </source>
</evidence>
<comment type="caution">
    <text evidence="7">The sequence shown here is derived from an EMBL/GenBank/DDBJ whole genome shotgun (WGS) entry which is preliminary data.</text>
</comment>
<sequence length="416" mass="49316">MQRSLQELLLDDYLDFDDRIDDIDQQDDISASFDHEQHIRYNPIHNEKTSRDYLQEIIHHPVYDYFMGFVVISSSITLGLSLETDVEHLHNAYRQKLIYILDEILIAILFLEFIVKLYLKSNNYWFHWANLYDFSIILFGFVEIFWSLVYQKYNSTIINLFKGFRLLQLMRLYRIIKFSQGLQVLAKALMKTVLTYTFSVGILVFLLIYVIAVIGQMLYGRPEESPWHHFSTSLSVVTRLMFVDNWNLIGPDLEEAGSPPISRWFLVISVFIGNRIVTNVLVGIMIESVSSVNDDYMREKREKKILRNQQKREELSRRTIHVLNTRFSDTNNKTNTTENTIEKIKEKLKLIHNETILPKDFVFSIDWLEKLITCSERSQFEGQSVRQLLVHLIQSLSDITEENMRRFQQEQEQHHI</sequence>
<keyword evidence="2 5" id="KW-0812">Transmembrane</keyword>
<proteinExistence type="predicted"/>
<feature type="transmembrane region" description="Helical" evidence="5">
    <location>
        <begin position="97"/>
        <end position="119"/>
    </location>
</feature>
<protein>
    <recommendedName>
        <fullName evidence="6">Ion transport domain-containing protein</fullName>
    </recommendedName>
</protein>
<name>A0A814XL89_ADIRI</name>
<dbReference type="EMBL" id="CAJNOJ010000159">
    <property type="protein sequence ID" value="CAF1218350.1"/>
    <property type="molecule type" value="Genomic_DNA"/>
</dbReference>
<evidence type="ECO:0000256" key="5">
    <source>
        <dbReference type="SAM" id="Phobius"/>
    </source>
</evidence>
<dbReference type="GO" id="GO:0006814">
    <property type="term" value="P:sodium ion transport"/>
    <property type="evidence" value="ECO:0007669"/>
    <property type="project" value="TreeGrafter"/>
</dbReference>
<dbReference type="InterPro" id="IPR005821">
    <property type="entry name" value="Ion_trans_dom"/>
</dbReference>
<dbReference type="GO" id="GO:0030317">
    <property type="term" value="P:flagellated sperm motility"/>
    <property type="evidence" value="ECO:0007669"/>
    <property type="project" value="TreeGrafter"/>
</dbReference>
<evidence type="ECO:0000259" key="6">
    <source>
        <dbReference type="Pfam" id="PF00520"/>
    </source>
</evidence>
<evidence type="ECO:0000313" key="7">
    <source>
        <dbReference type="EMBL" id="CAF1218350.1"/>
    </source>
</evidence>
<dbReference type="InterPro" id="IPR027359">
    <property type="entry name" value="Volt_channel_dom_sf"/>
</dbReference>
<dbReference type="PANTHER" id="PTHR47131:SF1">
    <property type="entry name" value="CATION CHANNEL SPERM-ASSOCIATED PROTEIN 3"/>
    <property type="match status" value="1"/>
</dbReference>
<dbReference type="GO" id="GO:0001669">
    <property type="term" value="C:acrosomal vesicle"/>
    <property type="evidence" value="ECO:0007669"/>
    <property type="project" value="TreeGrafter"/>
</dbReference>
<dbReference type="GO" id="GO:0036128">
    <property type="term" value="C:CatSper complex"/>
    <property type="evidence" value="ECO:0007669"/>
    <property type="project" value="TreeGrafter"/>
</dbReference>